<dbReference type="Proteomes" id="UP001472677">
    <property type="component" value="Unassembled WGS sequence"/>
</dbReference>
<keyword evidence="2" id="KW-1185">Reference proteome</keyword>
<reference evidence="1 2" key="1">
    <citation type="journal article" date="2024" name="G3 (Bethesda)">
        <title>Genome assembly of Hibiscus sabdariffa L. provides insights into metabolisms of medicinal natural products.</title>
        <authorList>
            <person name="Kim T."/>
        </authorList>
    </citation>
    <scope>NUCLEOTIDE SEQUENCE [LARGE SCALE GENOMIC DNA]</scope>
    <source>
        <strain evidence="1">TK-2024</strain>
        <tissue evidence="1">Old leaves</tissue>
    </source>
</reference>
<name>A0ABR2G005_9ROSI</name>
<comment type="caution">
    <text evidence="1">The sequence shown here is derived from an EMBL/GenBank/DDBJ whole genome shotgun (WGS) entry which is preliminary data.</text>
</comment>
<gene>
    <name evidence="1" type="ORF">V6N12_024245</name>
</gene>
<accession>A0ABR2G005</accession>
<protein>
    <submittedName>
        <fullName evidence="1">Uncharacterized protein</fullName>
    </submittedName>
</protein>
<evidence type="ECO:0000313" key="1">
    <source>
        <dbReference type="EMBL" id="KAK8589854.1"/>
    </source>
</evidence>
<organism evidence="1 2">
    <name type="scientific">Hibiscus sabdariffa</name>
    <name type="common">roselle</name>
    <dbReference type="NCBI Taxonomy" id="183260"/>
    <lineage>
        <taxon>Eukaryota</taxon>
        <taxon>Viridiplantae</taxon>
        <taxon>Streptophyta</taxon>
        <taxon>Embryophyta</taxon>
        <taxon>Tracheophyta</taxon>
        <taxon>Spermatophyta</taxon>
        <taxon>Magnoliopsida</taxon>
        <taxon>eudicotyledons</taxon>
        <taxon>Gunneridae</taxon>
        <taxon>Pentapetalae</taxon>
        <taxon>rosids</taxon>
        <taxon>malvids</taxon>
        <taxon>Malvales</taxon>
        <taxon>Malvaceae</taxon>
        <taxon>Malvoideae</taxon>
        <taxon>Hibiscus</taxon>
    </lineage>
</organism>
<dbReference type="EMBL" id="JBBPBM010000004">
    <property type="protein sequence ID" value="KAK8589854.1"/>
    <property type="molecule type" value="Genomic_DNA"/>
</dbReference>
<evidence type="ECO:0000313" key="2">
    <source>
        <dbReference type="Proteomes" id="UP001472677"/>
    </source>
</evidence>
<proteinExistence type="predicted"/>
<sequence length="132" mass="14235">MLPLSPRNLEGTFRAICTQSPDNRAPLAVIPEAAKRGKVNHDDGVMIVDGGMEINDQQVAGEGVSLESDHARSSRSYVGVVFGSKKHIAIDPVPSLDDMAIEEGDVTVDLSGPFPSVVFSENVHERINHSMR</sequence>